<evidence type="ECO:0000256" key="3">
    <source>
        <dbReference type="SAM" id="Phobius"/>
    </source>
</evidence>
<keyword evidence="3" id="KW-0472">Membrane</keyword>
<dbReference type="InterPro" id="IPR050882">
    <property type="entry name" value="Prepilin_peptidase/N-MTase"/>
</dbReference>
<evidence type="ECO:0000259" key="4">
    <source>
        <dbReference type="Pfam" id="PF01478"/>
    </source>
</evidence>
<accession>A0A2U1ZS39</accession>
<feature type="domain" description="Prepilin type IV endopeptidase peptidase" evidence="4">
    <location>
        <begin position="120"/>
        <end position="229"/>
    </location>
</feature>
<evidence type="ECO:0000256" key="1">
    <source>
        <dbReference type="ARBA" id="ARBA00005801"/>
    </source>
</evidence>
<dbReference type="Pfam" id="PF01478">
    <property type="entry name" value="Peptidase_A24"/>
    <property type="match status" value="1"/>
</dbReference>
<keyword evidence="3" id="KW-0812">Transmembrane</keyword>
<feature type="transmembrane region" description="Helical" evidence="3">
    <location>
        <begin position="142"/>
        <end position="160"/>
    </location>
</feature>
<dbReference type="GO" id="GO:0004190">
    <property type="term" value="F:aspartic-type endopeptidase activity"/>
    <property type="evidence" value="ECO:0007669"/>
    <property type="project" value="InterPro"/>
</dbReference>
<sequence length="266" mass="26651">MRCGRPSRPPPGPDRSTPASRRVVRPQGDLSELGQPDAWAIMDAMTGLTLALTALGAALLGAAGAMAAGRLARLVPASGRPGAWFLHPAAVAVAGVLTGLVAGLHVHATGQPWTWPAVLVALAAATAACLVDAAGHRLPDVLVLRGWAAASLLLLASLPLSDPHRVLLALAASAACWIVLTLVVLAVPRALGYGDVKLVGLLGLVSGLLGPTSVAVTLVAGVVLGGVAALVLLALRRADRGTPLAFGPWLLAGTGWAVVAAVLPTP</sequence>
<dbReference type="InterPro" id="IPR000045">
    <property type="entry name" value="Prepilin_IV_endopep_pep"/>
</dbReference>
<feature type="transmembrane region" description="Helical" evidence="3">
    <location>
        <begin position="199"/>
        <end position="232"/>
    </location>
</feature>
<dbReference type="GO" id="GO:0006465">
    <property type="term" value="P:signal peptide processing"/>
    <property type="evidence" value="ECO:0007669"/>
    <property type="project" value="TreeGrafter"/>
</dbReference>
<keyword evidence="3" id="KW-1133">Transmembrane helix</keyword>
<evidence type="ECO:0000313" key="6">
    <source>
        <dbReference type="Proteomes" id="UP000245166"/>
    </source>
</evidence>
<dbReference type="Gene3D" id="1.20.120.1220">
    <property type="match status" value="1"/>
</dbReference>
<keyword evidence="6" id="KW-1185">Reference proteome</keyword>
<dbReference type="EMBL" id="PYHR01000002">
    <property type="protein sequence ID" value="PWD49753.1"/>
    <property type="molecule type" value="Genomic_DNA"/>
</dbReference>
<feature type="transmembrane region" description="Helical" evidence="3">
    <location>
        <begin position="48"/>
        <end position="72"/>
    </location>
</feature>
<feature type="transmembrane region" description="Helical" evidence="3">
    <location>
        <begin position="84"/>
        <end position="107"/>
    </location>
</feature>
<proteinExistence type="inferred from homology"/>
<comment type="similarity">
    <text evidence="1">Belongs to the peptidase A24 family.</text>
</comment>
<comment type="caution">
    <text evidence="5">The sequence shown here is derived from an EMBL/GenBank/DDBJ whole genome shotgun (WGS) entry which is preliminary data.</text>
</comment>
<organism evidence="5 6">
    <name type="scientific">Serinibacter arcticus</name>
    <dbReference type="NCBI Taxonomy" id="1655435"/>
    <lineage>
        <taxon>Bacteria</taxon>
        <taxon>Bacillati</taxon>
        <taxon>Actinomycetota</taxon>
        <taxon>Actinomycetes</taxon>
        <taxon>Micrococcales</taxon>
        <taxon>Beutenbergiaceae</taxon>
        <taxon>Serinibacter</taxon>
    </lineage>
</organism>
<reference evidence="5 6" key="1">
    <citation type="submission" date="2018-03" db="EMBL/GenBank/DDBJ databases">
        <title>Genome assembly of novel Miniimonas species PCH200.</title>
        <authorList>
            <person name="Thakur V."/>
            <person name="Kumar V."/>
            <person name="Singh D."/>
        </authorList>
    </citation>
    <scope>NUCLEOTIDE SEQUENCE [LARGE SCALE GENOMIC DNA]</scope>
    <source>
        <strain evidence="5 6">PCH200</strain>
    </source>
</reference>
<feature type="region of interest" description="Disordered" evidence="2">
    <location>
        <begin position="1"/>
        <end position="31"/>
    </location>
</feature>
<dbReference type="AlphaFoldDB" id="A0A2U1ZS39"/>
<feature type="transmembrane region" description="Helical" evidence="3">
    <location>
        <begin position="113"/>
        <end position="135"/>
    </location>
</feature>
<feature type="transmembrane region" description="Helical" evidence="3">
    <location>
        <begin position="244"/>
        <end position="263"/>
    </location>
</feature>
<dbReference type="GO" id="GO:0005886">
    <property type="term" value="C:plasma membrane"/>
    <property type="evidence" value="ECO:0007669"/>
    <property type="project" value="TreeGrafter"/>
</dbReference>
<name>A0A2U1ZS39_9MICO</name>
<gene>
    <name evidence="5" type="ORF">C8046_02590</name>
</gene>
<protein>
    <submittedName>
        <fullName evidence="5">Prepilin peptidase</fullName>
    </submittedName>
</protein>
<dbReference type="PANTHER" id="PTHR30487:SF0">
    <property type="entry name" value="PREPILIN LEADER PEPTIDASE_N-METHYLTRANSFERASE-RELATED"/>
    <property type="match status" value="1"/>
</dbReference>
<evidence type="ECO:0000256" key="2">
    <source>
        <dbReference type="SAM" id="MobiDB-lite"/>
    </source>
</evidence>
<dbReference type="PANTHER" id="PTHR30487">
    <property type="entry name" value="TYPE 4 PREPILIN-LIKE PROTEINS LEADER PEPTIDE-PROCESSING ENZYME"/>
    <property type="match status" value="1"/>
</dbReference>
<dbReference type="Proteomes" id="UP000245166">
    <property type="component" value="Unassembled WGS sequence"/>
</dbReference>
<feature type="transmembrane region" description="Helical" evidence="3">
    <location>
        <begin position="166"/>
        <end position="187"/>
    </location>
</feature>
<evidence type="ECO:0000313" key="5">
    <source>
        <dbReference type="EMBL" id="PWD49753.1"/>
    </source>
</evidence>